<proteinExistence type="predicted"/>
<dbReference type="Pfam" id="PF22763">
    <property type="entry name" value="NrS1-1_pol-like_HBD"/>
    <property type="match status" value="1"/>
</dbReference>
<evidence type="ECO:0000259" key="2">
    <source>
        <dbReference type="Pfam" id="PF22763"/>
    </source>
</evidence>
<dbReference type="OrthoDB" id="941at10239"/>
<name>N0DQU3_9CAUD</name>
<dbReference type="Pfam" id="PF19263">
    <property type="entry name" value="DUF5906"/>
    <property type="match status" value="1"/>
</dbReference>
<protein>
    <recommendedName>
        <fullName evidence="5">DNA primase</fullName>
    </recommendedName>
</protein>
<dbReference type="EMBL" id="AP013057">
    <property type="protein sequence ID" value="BAN16874.1"/>
    <property type="molecule type" value="Genomic_DNA"/>
</dbReference>
<evidence type="ECO:0000313" key="4">
    <source>
        <dbReference type="Proteomes" id="UP000012997"/>
    </source>
</evidence>
<dbReference type="GeneID" id="16212528"/>
<dbReference type="Gene3D" id="3.40.50.300">
    <property type="entry name" value="P-loop containing nucleotide triphosphate hydrolases"/>
    <property type="match status" value="1"/>
</dbReference>
<dbReference type="RefSeq" id="YP_008869277.1">
    <property type="nucleotide sequence ID" value="NC_021342.2"/>
</dbReference>
<dbReference type="InterPro" id="IPR027417">
    <property type="entry name" value="P-loop_NTPase"/>
</dbReference>
<reference evidence="3 4" key="1">
    <citation type="journal article" date="2014" name="Genome Announc.">
        <title>Complete Genome Sequence of the Edwardsiella ictaluri-Specific Bacteriophage PEi21, Isolated from River Water in Japan.</title>
        <authorList>
            <person name="Yasuike M."/>
            <person name="Kai W."/>
            <person name="Nakamura Y."/>
            <person name="Fujiwara A."/>
            <person name="Kawato Y."/>
            <person name="Hassan E.S."/>
            <person name="Mahmoud M.M."/>
            <person name="Nagai S."/>
            <person name="Kobayashi T."/>
            <person name="Ototake M."/>
            <person name="Nakai T."/>
        </authorList>
    </citation>
    <scope>NUCLEOTIDE SEQUENCE [LARGE SCALE GENOMIC DNA]</scope>
</reference>
<feature type="domain" description="NrS-1 polymerase-like HBD" evidence="2">
    <location>
        <begin position="250"/>
        <end position="308"/>
    </location>
</feature>
<evidence type="ECO:0000313" key="3">
    <source>
        <dbReference type="EMBL" id="BAN16874.1"/>
    </source>
</evidence>
<dbReference type="SUPFAM" id="SSF52540">
    <property type="entry name" value="P-loop containing nucleoside triphosphate hydrolases"/>
    <property type="match status" value="1"/>
</dbReference>
<dbReference type="InterPro" id="IPR045455">
    <property type="entry name" value="NrS-1_pol-like_helicase"/>
</dbReference>
<organism evidence="3 4">
    <name type="scientific">Edwardsiella phage PEi21</name>
    <dbReference type="NCBI Taxonomy" id="1325372"/>
    <lineage>
        <taxon>Viruses</taxon>
        <taxon>Duplodnaviria</taxon>
        <taxon>Heunggongvirae</taxon>
        <taxon>Uroviricota</taxon>
        <taxon>Caudoviricetes</taxon>
        <taxon>Yokohamavirus</taxon>
        <taxon>Yokohamavirus PEi21</taxon>
    </lineage>
</organism>
<dbReference type="KEGG" id="vg:16212528"/>
<feature type="domain" description="NrS-1 polymerase-like helicase" evidence="1">
    <location>
        <begin position="484"/>
        <end position="592"/>
    </location>
</feature>
<dbReference type="InterPro" id="IPR054468">
    <property type="entry name" value="NrSPol-like_HBD"/>
</dbReference>
<evidence type="ECO:0000259" key="1">
    <source>
        <dbReference type="Pfam" id="PF19263"/>
    </source>
</evidence>
<evidence type="ECO:0008006" key="5">
    <source>
        <dbReference type="Google" id="ProtNLM"/>
    </source>
</evidence>
<accession>N0DQU3</accession>
<sequence>MIQLPPALEAMKAFPQFMIYKLVPRQGTPGKMDKLPCSLDGKPVSAHASEHWVDADTACFTASAMGEGWGVAYVLTDADPFFFIDIDNCLVDGAWSALATNLCQRFPGAAVEISSSGTGLHIIGSIGDVPDHGCKNIPLGLECYTELRFIALTGTGAVGNAATRHDDAFNSTVAQYFPAAAPVASCEWSAGPCEGAYPITDDEALITKALQSTSVAAAFGGKASFRDLWEANVEVLSDAYPDDHRPYDASSADAALAQHLAFWTGNDCERIERLMRRSGLVRTKWDKHRSYMRRTVTGACGRQTTWYSVGKPIELQPCPTVSVAQEIKLRDGYQMIGPSQLIEHFKNCVYVADANRILTPGGVMLKQEQFNVMYGGYVFALDAIPDKTTKSAWEAFTVSQAVVFPKVQKMDYRPDRPFSDVWVEDGITYTNGYRPCEDVGEPGDVSWFTTHIRKLYPADADMLLDWMAVKVQNPGKCMLWAPVLIGTYGNGKTTISDIMAGVMGYHTSTIVQSSDVENKFNGWVFGNTFAAINDFKVGDKKDVIEILKPLITDRRIPYQKKGLDQETCTNMLGIMITSNHMDAIVKTKDDRRYAPFVSKHTCRSELEADGMNSDYFYNLDQHARNREHIRHVRHFLMTRQVINFPNRSPETSTTQQVIAASLGNIEQEIMEAIEEGRTGFAGGWVSSFALDKLLANMRAERQIPRSRRRALMLELGYDWHPALKDGRVNNIIMTEGGSGKPRLFIKRGHIHSNLTRAVDVAQYYQAAQGDPVAAAQIASNGK</sequence>
<dbReference type="Proteomes" id="UP000012997">
    <property type="component" value="Segment"/>
</dbReference>
<keyword evidence="4" id="KW-1185">Reference proteome</keyword>